<keyword evidence="2" id="KW-1185">Reference proteome</keyword>
<comment type="caution">
    <text evidence="1">The sequence shown here is derived from an EMBL/GenBank/DDBJ whole genome shotgun (WGS) entry which is preliminary data.</text>
</comment>
<gene>
    <name evidence="1" type="ORF">Egran_01148</name>
</gene>
<dbReference type="Proteomes" id="UP000243515">
    <property type="component" value="Unassembled WGS sequence"/>
</dbReference>
<protein>
    <submittedName>
        <fullName evidence="1">Uncharacterized protein</fullName>
    </submittedName>
</protein>
<accession>A0A232M428</accession>
<organism evidence="1 2">
    <name type="scientific">Elaphomyces granulatus</name>
    <dbReference type="NCBI Taxonomy" id="519963"/>
    <lineage>
        <taxon>Eukaryota</taxon>
        <taxon>Fungi</taxon>
        <taxon>Dikarya</taxon>
        <taxon>Ascomycota</taxon>
        <taxon>Pezizomycotina</taxon>
        <taxon>Eurotiomycetes</taxon>
        <taxon>Eurotiomycetidae</taxon>
        <taxon>Eurotiales</taxon>
        <taxon>Elaphomycetaceae</taxon>
        <taxon>Elaphomyces</taxon>
    </lineage>
</organism>
<evidence type="ECO:0000313" key="1">
    <source>
        <dbReference type="EMBL" id="OXV11092.1"/>
    </source>
</evidence>
<reference evidence="1 2" key="1">
    <citation type="journal article" date="2015" name="Environ. Microbiol.">
        <title>Metagenome sequence of Elaphomyces granulatus from sporocarp tissue reveals Ascomycota ectomycorrhizal fingerprints of genome expansion and a Proteobacteria-rich microbiome.</title>
        <authorList>
            <person name="Quandt C.A."/>
            <person name="Kohler A."/>
            <person name="Hesse C.N."/>
            <person name="Sharpton T.J."/>
            <person name="Martin F."/>
            <person name="Spatafora J.W."/>
        </authorList>
    </citation>
    <scope>NUCLEOTIDE SEQUENCE [LARGE SCALE GENOMIC DNA]</scope>
    <source>
        <strain evidence="1 2">OSC145934</strain>
    </source>
</reference>
<evidence type="ECO:0000313" key="2">
    <source>
        <dbReference type="Proteomes" id="UP000243515"/>
    </source>
</evidence>
<dbReference type="AlphaFoldDB" id="A0A232M428"/>
<dbReference type="EMBL" id="NPHW01002611">
    <property type="protein sequence ID" value="OXV11092.1"/>
    <property type="molecule type" value="Genomic_DNA"/>
</dbReference>
<name>A0A232M428_9EURO</name>
<proteinExistence type="predicted"/>
<sequence>MAGRQSMRRPRTDMRRWCGCCSRKSQISMQRLMMDGRHYMRLPPMETMGWCGCCWSPMQILR</sequence>